<evidence type="ECO:0000313" key="1">
    <source>
        <dbReference type="EMBL" id="GAA2173225.1"/>
    </source>
</evidence>
<evidence type="ECO:0008006" key="3">
    <source>
        <dbReference type="Google" id="ProtNLM"/>
    </source>
</evidence>
<sequence length="78" mass="8487">MIGLGFGDPTGVAQCSAAGCHASAAWTIGWRNPRIHSEDRVKEWAACDEHRDHLRDWLASRDFPVAVAPFGDAAELVL</sequence>
<gene>
    <name evidence="1" type="ORF">GCM10009846_14330</name>
</gene>
<comment type="caution">
    <text evidence="1">The sequence shown here is derived from an EMBL/GenBank/DDBJ whole genome shotgun (WGS) entry which is preliminary data.</text>
</comment>
<accession>A0ABP5MJP6</accession>
<reference evidence="2" key="1">
    <citation type="journal article" date="2019" name="Int. J. Syst. Evol. Microbiol.">
        <title>The Global Catalogue of Microorganisms (GCM) 10K type strain sequencing project: providing services to taxonomists for standard genome sequencing and annotation.</title>
        <authorList>
            <consortium name="The Broad Institute Genomics Platform"/>
            <consortium name="The Broad Institute Genome Sequencing Center for Infectious Disease"/>
            <person name="Wu L."/>
            <person name="Ma J."/>
        </authorList>
    </citation>
    <scope>NUCLEOTIDE SEQUENCE [LARGE SCALE GENOMIC DNA]</scope>
    <source>
        <strain evidence="2">JCM 16026</strain>
    </source>
</reference>
<dbReference type="Proteomes" id="UP001501599">
    <property type="component" value="Unassembled WGS sequence"/>
</dbReference>
<protein>
    <recommendedName>
        <fullName evidence="3">Acetone carboxylase</fullName>
    </recommendedName>
</protein>
<proteinExistence type="predicted"/>
<keyword evidence="2" id="KW-1185">Reference proteome</keyword>
<dbReference type="EMBL" id="BAAAQT010000005">
    <property type="protein sequence ID" value="GAA2173225.1"/>
    <property type="molecule type" value="Genomic_DNA"/>
</dbReference>
<organism evidence="1 2">
    <name type="scientific">Agrococcus versicolor</name>
    <dbReference type="NCBI Taxonomy" id="501482"/>
    <lineage>
        <taxon>Bacteria</taxon>
        <taxon>Bacillati</taxon>
        <taxon>Actinomycetota</taxon>
        <taxon>Actinomycetes</taxon>
        <taxon>Micrococcales</taxon>
        <taxon>Microbacteriaceae</taxon>
        <taxon>Agrococcus</taxon>
    </lineage>
</organism>
<evidence type="ECO:0000313" key="2">
    <source>
        <dbReference type="Proteomes" id="UP001501599"/>
    </source>
</evidence>
<dbReference type="RefSeq" id="WP_344342165.1">
    <property type="nucleotide sequence ID" value="NZ_BAAAQT010000005.1"/>
</dbReference>
<name>A0ABP5MJP6_9MICO</name>